<dbReference type="CDD" id="cd03390">
    <property type="entry name" value="PAP2_containing_1_like"/>
    <property type="match status" value="1"/>
</dbReference>
<evidence type="ECO:0000313" key="9">
    <source>
        <dbReference type="EMBL" id="OKL60880.1"/>
    </source>
</evidence>
<dbReference type="AlphaFoldDB" id="A0A225AJ15"/>
<feature type="domain" description="Phosphatidic acid phosphatase type 2/haloperoxidase" evidence="8">
    <location>
        <begin position="105"/>
        <end position="246"/>
    </location>
</feature>
<keyword evidence="10" id="KW-1185">Reference proteome</keyword>
<dbReference type="PANTHER" id="PTHR10165:SF35">
    <property type="entry name" value="RE23632P"/>
    <property type="match status" value="1"/>
</dbReference>
<dbReference type="FunFam" id="1.20.144.10:FF:000017">
    <property type="entry name" value="Diacylglycerol pyrophosphate phosphatase 1"/>
    <property type="match status" value="1"/>
</dbReference>
<dbReference type="InterPro" id="IPR043216">
    <property type="entry name" value="PAP-like"/>
</dbReference>
<feature type="transmembrane region" description="Helical" evidence="7">
    <location>
        <begin position="76"/>
        <end position="92"/>
    </location>
</feature>
<evidence type="ECO:0000313" key="10">
    <source>
        <dbReference type="Proteomes" id="UP000214365"/>
    </source>
</evidence>
<dbReference type="InterPro" id="IPR000326">
    <property type="entry name" value="PAP2/HPO"/>
</dbReference>
<feature type="transmembrane region" description="Helical" evidence="7">
    <location>
        <begin position="104"/>
        <end position="121"/>
    </location>
</feature>
<dbReference type="OrthoDB" id="10030083at2759"/>
<evidence type="ECO:0000256" key="7">
    <source>
        <dbReference type="SAM" id="Phobius"/>
    </source>
</evidence>
<feature type="transmembrane region" description="Helical" evidence="7">
    <location>
        <begin position="175"/>
        <end position="193"/>
    </location>
</feature>
<dbReference type="GO" id="GO:0006644">
    <property type="term" value="P:phospholipid metabolic process"/>
    <property type="evidence" value="ECO:0007669"/>
    <property type="project" value="EnsemblFungi"/>
</dbReference>
<dbReference type="GO" id="GO:0000810">
    <property type="term" value="F:diacylglycerol diphosphate phosphatase activity"/>
    <property type="evidence" value="ECO:0007669"/>
    <property type="project" value="EnsemblFungi"/>
</dbReference>
<dbReference type="Gene3D" id="1.20.144.10">
    <property type="entry name" value="Phosphatidic acid phosphatase type 2/haloperoxidase"/>
    <property type="match status" value="1"/>
</dbReference>
<dbReference type="STRING" id="1441469.A0A225AJ15"/>
<name>A0A225AJ15_TALAT</name>
<sequence length="316" mass="34914">MPPFPPPRNSMAFSNQPGPIGAIARFWLRSYAADYVALGFVATAFVLIQIFVTPFHRMFYLDNMAIQFPFAKVERVPIPLFPALVLLLWGLVTRPPASKFHISLLGLIASLTVTPFITDIIKNAVGRPRPDLIDRCQPESGTPQHKLVTWNVCTQANEHILQEGWRSFPSGHSSFAFAGLGFLSLFLAGQLHVFRPRADLGRCLLAFTPTLGAIMIAISRCEDYRHDVWDVTAGAVLGSSVAYFTYRRYFPSLADKKCHMPYDGTDAPFTSADGFVKLVDDEERLLSGVGNGAGEAEQEPSLQVRMDNVPRGQGGR</sequence>
<dbReference type="PANTHER" id="PTHR10165">
    <property type="entry name" value="LIPID PHOSPHATE PHOSPHATASE"/>
    <property type="match status" value="1"/>
</dbReference>
<keyword evidence="4 7" id="KW-1133">Transmembrane helix</keyword>
<dbReference type="GO" id="GO:0046839">
    <property type="term" value="P:phospholipid dephosphorylation"/>
    <property type="evidence" value="ECO:0007669"/>
    <property type="project" value="TreeGrafter"/>
</dbReference>
<dbReference type="EMBL" id="LFMY01000004">
    <property type="protein sequence ID" value="OKL60880.1"/>
    <property type="molecule type" value="Genomic_DNA"/>
</dbReference>
<dbReference type="GO" id="GO:0045121">
    <property type="term" value="C:membrane raft"/>
    <property type="evidence" value="ECO:0007669"/>
    <property type="project" value="EnsemblFungi"/>
</dbReference>
<keyword evidence="5 7" id="KW-0472">Membrane</keyword>
<comment type="subcellular location">
    <subcellularLocation>
        <location evidence="1">Membrane</location>
        <topology evidence="1">Multi-pass membrane protein</topology>
    </subcellularLocation>
</comment>
<feature type="transmembrane region" description="Helical" evidence="7">
    <location>
        <begin position="231"/>
        <end position="250"/>
    </location>
</feature>
<dbReference type="SMART" id="SM00014">
    <property type="entry name" value="acidPPc"/>
    <property type="match status" value="1"/>
</dbReference>
<gene>
    <name evidence="9" type="ORF">UA08_03737</name>
</gene>
<evidence type="ECO:0000259" key="8">
    <source>
        <dbReference type="SMART" id="SM00014"/>
    </source>
</evidence>
<keyword evidence="3 7" id="KW-0812">Transmembrane</keyword>
<evidence type="ECO:0000256" key="5">
    <source>
        <dbReference type="ARBA" id="ARBA00023136"/>
    </source>
</evidence>
<dbReference type="GO" id="GO:0042802">
    <property type="term" value="F:identical protein binding"/>
    <property type="evidence" value="ECO:0007669"/>
    <property type="project" value="EnsemblFungi"/>
</dbReference>
<dbReference type="GeneID" id="31003492"/>
<evidence type="ECO:0000256" key="4">
    <source>
        <dbReference type="ARBA" id="ARBA00022989"/>
    </source>
</evidence>
<feature type="transmembrane region" description="Helical" evidence="7">
    <location>
        <begin position="35"/>
        <end position="56"/>
    </location>
</feature>
<dbReference type="InterPro" id="IPR036938">
    <property type="entry name" value="PAP2/HPO_sf"/>
</dbReference>
<accession>A0A225AJ15</accession>
<comment type="caution">
    <text evidence="9">The sequence shown here is derived from an EMBL/GenBank/DDBJ whole genome shotgun (WGS) entry which is preliminary data.</text>
</comment>
<dbReference type="Proteomes" id="UP000214365">
    <property type="component" value="Unassembled WGS sequence"/>
</dbReference>
<dbReference type="GO" id="GO:0000329">
    <property type="term" value="C:fungal-type vacuole membrane"/>
    <property type="evidence" value="ECO:0007669"/>
    <property type="project" value="EnsemblFungi"/>
</dbReference>
<reference evidence="9 10" key="1">
    <citation type="submission" date="2015-06" db="EMBL/GenBank/DDBJ databases">
        <title>Talaromyces atroroseus IBT 11181 draft genome.</title>
        <authorList>
            <person name="Rasmussen K.B."/>
            <person name="Rasmussen S."/>
            <person name="Petersen B."/>
            <person name="Sicheritz-Ponten T."/>
            <person name="Mortensen U.H."/>
            <person name="Thrane U."/>
        </authorList>
    </citation>
    <scope>NUCLEOTIDE SEQUENCE [LARGE SCALE GENOMIC DNA]</scope>
    <source>
        <strain evidence="9 10">IBT 11181</strain>
    </source>
</reference>
<dbReference type="RefSeq" id="XP_020121001.1">
    <property type="nucleotide sequence ID" value="XM_020266070.1"/>
</dbReference>
<evidence type="ECO:0000256" key="2">
    <source>
        <dbReference type="ARBA" id="ARBA00008816"/>
    </source>
</evidence>
<evidence type="ECO:0000256" key="6">
    <source>
        <dbReference type="SAM" id="MobiDB-lite"/>
    </source>
</evidence>
<evidence type="ECO:0000256" key="1">
    <source>
        <dbReference type="ARBA" id="ARBA00004141"/>
    </source>
</evidence>
<dbReference type="GO" id="GO:0008195">
    <property type="term" value="F:phosphatidate phosphatase activity"/>
    <property type="evidence" value="ECO:0007669"/>
    <property type="project" value="EnsemblFungi"/>
</dbReference>
<dbReference type="Pfam" id="PF01569">
    <property type="entry name" value="PAP2"/>
    <property type="match status" value="1"/>
</dbReference>
<dbReference type="SUPFAM" id="SSF48317">
    <property type="entry name" value="Acid phosphatase/Vanadium-dependent haloperoxidase"/>
    <property type="match status" value="1"/>
</dbReference>
<proteinExistence type="inferred from homology"/>
<organism evidence="9 10">
    <name type="scientific">Talaromyces atroroseus</name>
    <dbReference type="NCBI Taxonomy" id="1441469"/>
    <lineage>
        <taxon>Eukaryota</taxon>
        <taxon>Fungi</taxon>
        <taxon>Dikarya</taxon>
        <taxon>Ascomycota</taxon>
        <taxon>Pezizomycotina</taxon>
        <taxon>Eurotiomycetes</taxon>
        <taxon>Eurotiomycetidae</taxon>
        <taxon>Eurotiales</taxon>
        <taxon>Trichocomaceae</taxon>
        <taxon>Talaromyces</taxon>
        <taxon>Talaromyces sect. Trachyspermi</taxon>
    </lineage>
</organism>
<evidence type="ECO:0000256" key="3">
    <source>
        <dbReference type="ARBA" id="ARBA00022692"/>
    </source>
</evidence>
<comment type="similarity">
    <text evidence="2">Belongs to the PA-phosphatase related phosphoesterase family.</text>
</comment>
<protein>
    <recommendedName>
        <fullName evidence="8">Phosphatidic acid phosphatase type 2/haloperoxidase domain-containing protein</fullName>
    </recommendedName>
</protein>
<feature type="transmembrane region" description="Helical" evidence="7">
    <location>
        <begin position="200"/>
        <end position="219"/>
    </location>
</feature>
<feature type="region of interest" description="Disordered" evidence="6">
    <location>
        <begin position="288"/>
        <end position="316"/>
    </location>
</feature>